<dbReference type="SUPFAM" id="SSF101874">
    <property type="entry name" value="YceI-like"/>
    <property type="match status" value="1"/>
</dbReference>
<sequence>MSAHAQATIAPRDVRAGTYQVDPVHTEAGFSVLHMGFSHYSGMFSNISGTLTLDPRHLPATNLHVIIPIASIQTPSMKLDNELRGSEWFDTARFADATFVSISLRQTGPDAATLNGLLSLHGITHPLILQVRFVGAGINPMNRKYTVGFDATGTLRRSDYGITAYLPMIGDTVTLRIAGAFERQDQEQPGLK</sequence>
<evidence type="ECO:0000259" key="1">
    <source>
        <dbReference type="SMART" id="SM00867"/>
    </source>
</evidence>
<dbReference type="EMBL" id="NOXG01000009">
    <property type="protein sequence ID" value="PYD75472.1"/>
    <property type="molecule type" value="Genomic_DNA"/>
</dbReference>
<comment type="caution">
    <text evidence="2">The sequence shown here is derived from an EMBL/GenBank/DDBJ whole genome shotgun (WGS) entry which is preliminary data.</text>
</comment>
<evidence type="ECO:0000313" key="2">
    <source>
        <dbReference type="EMBL" id="PYD75472.1"/>
    </source>
</evidence>
<accession>A0A318QDS4</accession>
<dbReference type="InterPro" id="IPR007372">
    <property type="entry name" value="Lipid/polyisoprenoid-bd_YceI"/>
</dbReference>
<name>A0A318QDS4_9PROT</name>
<evidence type="ECO:0000313" key="3">
    <source>
        <dbReference type="Proteomes" id="UP000247609"/>
    </source>
</evidence>
<feature type="domain" description="Lipid/polyisoprenoid-binding YceI-like" evidence="1">
    <location>
        <begin position="18"/>
        <end position="182"/>
    </location>
</feature>
<proteinExistence type="predicted"/>
<dbReference type="Proteomes" id="UP000247609">
    <property type="component" value="Unassembled WGS sequence"/>
</dbReference>
<organism evidence="2 3">
    <name type="scientific">Novacetimonas pomaceti</name>
    <dbReference type="NCBI Taxonomy" id="2021998"/>
    <lineage>
        <taxon>Bacteria</taxon>
        <taxon>Pseudomonadati</taxon>
        <taxon>Pseudomonadota</taxon>
        <taxon>Alphaproteobacteria</taxon>
        <taxon>Acetobacterales</taxon>
        <taxon>Acetobacteraceae</taxon>
        <taxon>Novacetimonas</taxon>
    </lineage>
</organism>
<reference evidence="2 3" key="1">
    <citation type="submission" date="2017-07" db="EMBL/GenBank/DDBJ databases">
        <title>A draft genome sequence of Komagataeibacter sp. T5K1.</title>
        <authorList>
            <person name="Skraban J."/>
            <person name="Cleenwerck I."/>
            <person name="Vandamme P."/>
            <person name="Trcek J."/>
        </authorList>
    </citation>
    <scope>NUCLEOTIDE SEQUENCE [LARGE SCALE GENOMIC DNA]</scope>
    <source>
        <strain evidence="2 3">T5K1</strain>
    </source>
</reference>
<dbReference type="Pfam" id="PF04264">
    <property type="entry name" value="YceI"/>
    <property type="match status" value="1"/>
</dbReference>
<protein>
    <submittedName>
        <fullName evidence="2">Polyisoprenoid-binding protein</fullName>
    </submittedName>
</protein>
<gene>
    <name evidence="2" type="ORF">CFR71_09185</name>
</gene>
<dbReference type="PANTHER" id="PTHR34406:SF1">
    <property type="entry name" value="PROTEIN YCEI"/>
    <property type="match status" value="1"/>
</dbReference>
<dbReference type="PANTHER" id="PTHR34406">
    <property type="entry name" value="PROTEIN YCEI"/>
    <property type="match status" value="1"/>
</dbReference>
<dbReference type="InterPro" id="IPR036761">
    <property type="entry name" value="TTHA0802/YceI-like_sf"/>
</dbReference>
<dbReference type="SMART" id="SM00867">
    <property type="entry name" value="YceI"/>
    <property type="match status" value="1"/>
</dbReference>
<dbReference type="Gene3D" id="2.40.128.110">
    <property type="entry name" value="Lipid/polyisoprenoid-binding, YceI-like"/>
    <property type="match status" value="1"/>
</dbReference>
<dbReference type="AlphaFoldDB" id="A0A318QDS4"/>